<dbReference type="InterPro" id="IPR038269">
    <property type="entry name" value="SCAN_sf"/>
</dbReference>
<evidence type="ECO:0000259" key="14">
    <source>
        <dbReference type="PROSITE" id="PS50804"/>
    </source>
</evidence>
<evidence type="ECO:0000256" key="5">
    <source>
        <dbReference type="ARBA" id="ARBA00022771"/>
    </source>
</evidence>
<dbReference type="SUPFAM" id="SSF47353">
    <property type="entry name" value="Retrovirus capsid dimerization domain-like"/>
    <property type="match status" value="1"/>
</dbReference>
<evidence type="ECO:0000313" key="16">
    <source>
        <dbReference type="Proteomes" id="UP000695026"/>
    </source>
</evidence>
<dbReference type="SUPFAM" id="SSF57667">
    <property type="entry name" value="beta-beta-alpha zinc fingers"/>
    <property type="match status" value="6"/>
</dbReference>
<keyword evidence="6" id="KW-0862">Zinc</keyword>
<dbReference type="GO" id="GO:0008270">
    <property type="term" value="F:zinc ion binding"/>
    <property type="evidence" value="ECO:0007669"/>
    <property type="project" value="UniProtKB-KW"/>
</dbReference>
<evidence type="ECO:0000256" key="8">
    <source>
        <dbReference type="ARBA" id="ARBA00023125"/>
    </source>
</evidence>
<feature type="domain" description="C2H2-type" evidence="13">
    <location>
        <begin position="757"/>
        <end position="784"/>
    </location>
</feature>
<feature type="domain" description="C2H2-type" evidence="13">
    <location>
        <begin position="701"/>
        <end position="728"/>
    </location>
</feature>
<dbReference type="InterPro" id="IPR036236">
    <property type="entry name" value="Znf_C2H2_sf"/>
</dbReference>
<proteinExistence type="inferred from homology"/>
<evidence type="ECO:0000313" key="20">
    <source>
        <dbReference type="RefSeq" id="XP_025032518.1"/>
    </source>
</evidence>
<evidence type="ECO:0000313" key="17">
    <source>
        <dbReference type="RefSeq" id="XP_007444007.1"/>
    </source>
</evidence>
<dbReference type="RefSeq" id="XP_025032518.1">
    <property type="nucleotide sequence ID" value="XM_025176750.1"/>
</dbReference>
<evidence type="ECO:0000313" key="18">
    <source>
        <dbReference type="RefSeq" id="XP_025032515.1"/>
    </source>
</evidence>
<keyword evidence="4" id="KW-0677">Repeat</keyword>
<dbReference type="FunFam" id="3.30.160.60:FF:002343">
    <property type="entry name" value="Zinc finger protein 33A"/>
    <property type="match status" value="6"/>
</dbReference>
<dbReference type="Gene3D" id="1.10.4020.10">
    <property type="entry name" value="DNA breaking-rejoining enzymes"/>
    <property type="match status" value="1"/>
</dbReference>
<accession>A0A9F2RCQ8</accession>
<dbReference type="CDD" id="cd07765">
    <property type="entry name" value="KRAB_A-box"/>
    <property type="match status" value="1"/>
</dbReference>
<feature type="domain" description="SCAN box" evidence="14">
    <location>
        <begin position="176"/>
        <end position="254"/>
    </location>
</feature>
<comment type="subcellular location">
    <subcellularLocation>
        <location evidence="1">Nucleus</location>
    </subcellularLocation>
</comment>
<feature type="domain" description="C2H2-type" evidence="13">
    <location>
        <begin position="729"/>
        <end position="756"/>
    </location>
</feature>
<evidence type="ECO:0000259" key="15">
    <source>
        <dbReference type="PROSITE" id="PS50805"/>
    </source>
</evidence>
<dbReference type="AlphaFoldDB" id="A0A9F2RCQ8"/>
<keyword evidence="10" id="KW-0539">Nucleus</keyword>
<dbReference type="RefSeq" id="XP_007444007.1">
    <property type="nucleotide sequence ID" value="XM_007443945.2"/>
</dbReference>
<evidence type="ECO:0000256" key="9">
    <source>
        <dbReference type="ARBA" id="ARBA00023163"/>
    </source>
</evidence>
<comment type="similarity">
    <text evidence="2">Belongs to the krueppel C2H2-type zinc-finger protein family.</text>
</comment>
<dbReference type="Pfam" id="PF01352">
    <property type="entry name" value="KRAB"/>
    <property type="match status" value="1"/>
</dbReference>
<evidence type="ECO:0000256" key="4">
    <source>
        <dbReference type="ARBA" id="ARBA00022737"/>
    </source>
</evidence>
<feature type="region of interest" description="Disordered" evidence="12">
    <location>
        <begin position="284"/>
        <end position="305"/>
    </location>
</feature>
<dbReference type="FunFam" id="3.30.160.60:FF:001498">
    <property type="entry name" value="Zinc finger protein 404"/>
    <property type="match status" value="1"/>
</dbReference>
<evidence type="ECO:0000256" key="6">
    <source>
        <dbReference type="ARBA" id="ARBA00022833"/>
    </source>
</evidence>
<dbReference type="InterPro" id="IPR036051">
    <property type="entry name" value="KRAB_dom_sf"/>
</dbReference>
<evidence type="ECO:0000256" key="10">
    <source>
        <dbReference type="ARBA" id="ARBA00023242"/>
    </source>
</evidence>
<dbReference type="Pfam" id="PF02023">
    <property type="entry name" value="SCAN"/>
    <property type="match status" value="1"/>
</dbReference>
<dbReference type="InterPro" id="IPR003309">
    <property type="entry name" value="SCAN_dom"/>
</dbReference>
<keyword evidence="9" id="KW-0804">Transcription</keyword>
<dbReference type="FunFam" id="3.30.160.60:FF:001954">
    <property type="entry name" value="Zinc finger protein 787"/>
    <property type="match status" value="1"/>
</dbReference>
<evidence type="ECO:0000256" key="2">
    <source>
        <dbReference type="ARBA" id="ARBA00006991"/>
    </source>
</evidence>
<dbReference type="Proteomes" id="UP000695026">
    <property type="component" value="Unplaced"/>
</dbReference>
<evidence type="ECO:0000256" key="3">
    <source>
        <dbReference type="ARBA" id="ARBA00022723"/>
    </source>
</evidence>
<feature type="domain" description="C2H2-type" evidence="13">
    <location>
        <begin position="561"/>
        <end position="588"/>
    </location>
</feature>
<dbReference type="FunFam" id="1.10.4020.10:FF:000001">
    <property type="entry name" value="zinc finger protein 263 isoform X1"/>
    <property type="match status" value="1"/>
</dbReference>
<dbReference type="OrthoDB" id="9044593at2759"/>
<dbReference type="CDD" id="cd07936">
    <property type="entry name" value="SCAN"/>
    <property type="match status" value="1"/>
</dbReference>
<dbReference type="Pfam" id="PF00096">
    <property type="entry name" value="zf-C2H2"/>
    <property type="match status" value="10"/>
</dbReference>
<dbReference type="PANTHER" id="PTHR23226">
    <property type="entry name" value="ZINC FINGER AND SCAN DOMAIN-CONTAINING"/>
    <property type="match status" value="1"/>
</dbReference>
<dbReference type="FunFam" id="3.30.160.60:FF:001530">
    <property type="entry name" value="Zinc finger protein 268"/>
    <property type="match status" value="1"/>
</dbReference>
<dbReference type="Gene3D" id="3.30.160.60">
    <property type="entry name" value="Classic Zinc Finger"/>
    <property type="match status" value="10"/>
</dbReference>
<evidence type="ECO:0000313" key="19">
    <source>
        <dbReference type="RefSeq" id="XP_025032516.1"/>
    </source>
</evidence>
<protein>
    <submittedName>
        <fullName evidence="17 18">Zinc finger protein 383-like</fullName>
    </submittedName>
</protein>
<evidence type="ECO:0000256" key="11">
    <source>
        <dbReference type="PROSITE-ProRule" id="PRU00042"/>
    </source>
</evidence>
<keyword evidence="8" id="KW-0238">DNA-binding</keyword>
<dbReference type="SMART" id="SM00349">
    <property type="entry name" value="KRAB"/>
    <property type="match status" value="1"/>
</dbReference>
<gene>
    <name evidence="17 18 19 20" type="primary">LOC103057800</name>
</gene>
<dbReference type="SUPFAM" id="SSF109640">
    <property type="entry name" value="KRAB domain (Kruppel-associated box)"/>
    <property type="match status" value="1"/>
</dbReference>
<sequence length="813" mass="92263">MSREGGVMATVDLQLRNFPFSHELPAGIKMEMTAAPELRNGEEESRKGRKGHNFVQVGTPDKFPKWVTLLQVKQEPKEEMTEPWGTQGQEWWSTLWPVCSGELCPQLQSRGEISGLPPHSLEDISGTKQWLEAPLAMGLRGETEGIYQNLEGKGGEGDKKAEDLLGQEGVSSEIQRTRFRHFCYREVEGPREVCSRLRDLCSQWLKPEQHTKEQLLEMVILEQFLAILPQEMQSWVREGGPETCAQAVALAEDFLWSQEEPRGCWEEKVPLVSSGEEKMKAAVGSPLDVETGQSDKEVQEEEESEDTSLLTIGMVSLRRSGSSAPEQTQMTFEEVSMYFTEGEWALLDLDQRALYREVMLENYKDVSALGFFISKPNLIARLEEGQDSFIWSSEPVERRKITDILSATEIKEEGGPQEEVPPTLVETPRILSGGSQEGICLTLVDCESDGSASKKDTGRTHLNGTLQLAGSDGVLLRDFQGPLSMKSEPFDQGYESDRQHGLHTVKAWSLDLQKEKHVSADDIGLIHAAGECHMCRKCGQTFEHQSGLIVHQMIHTAERPYECLECGKSFCRRENLLAHQRIHLGERPYECHQCGKTFSTRSHLITHQRIHTGEKPYGCLHCAKSFSNKSSLVTHQRIHTGEKPYECPECGKSFCQSGQLIRHQRIHTGEKPYACPQCGKRFCQRGQLIRHQRMHTGEKPYECLQCGKNFSRKSYLDIHVRMHTGEKPYICAECGKCFCQSAQLIRHQRIHSGEKPFACSECGKSFSQKEKVTRHQRTHVESKPYECPECRKTFPQKDKLFHHQKTHTGFEML</sequence>
<evidence type="ECO:0000256" key="12">
    <source>
        <dbReference type="SAM" id="MobiDB-lite"/>
    </source>
</evidence>
<keyword evidence="3" id="KW-0479">Metal-binding</keyword>
<feature type="domain" description="KRAB" evidence="15">
    <location>
        <begin position="330"/>
        <end position="401"/>
    </location>
</feature>
<dbReference type="PROSITE" id="PS50157">
    <property type="entry name" value="ZINC_FINGER_C2H2_2"/>
    <property type="match status" value="10"/>
</dbReference>
<feature type="domain" description="C2H2-type" evidence="13">
    <location>
        <begin position="617"/>
        <end position="644"/>
    </location>
</feature>
<dbReference type="PROSITE" id="PS50805">
    <property type="entry name" value="KRAB"/>
    <property type="match status" value="1"/>
</dbReference>
<keyword evidence="5 11" id="KW-0863">Zinc-finger</keyword>
<reference evidence="17 18" key="1">
    <citation type="submission" date="2025-04" db="UniProtKB">
        <authorList>
            <consortium name="RefSeq"/>
        </authorList>
    </citation>
    <scope>IDENTIFICATION</scope>
    <source>
        <tissue evidence="17 18">Liver</tissue>
    </source>
</reference>
<name>A0A9F2RCQ8_PYTBI</name>
<dbReference type="SMART" id="SM00355">
    <property type="entry name" value="ZnF_C2H2"/>
    <property type="match status" value="10"/>
</dbReference>
<keyword evidence="16" id="KW-1185">Reference proteome</keyword>
<dbReference type="PROSITE" id="PS00028">
    <property type="entry name" value="ZINC_FINGER_C2H2_1"/>
    <property type="match status" value="10"/>
</dbReference>
<dbReference type="PROSITE" id="PS50804">
    <property type="entry name" value="SCAN_BOX"/>
    <property type="match status" value="1"/>
</dbReference>
<dbReference type="KEGG" id="pbi:103057800"/>
<dbReference type="SMART" id="SM00431">
    <property type="entry name" value="SCAN"/>
    <property type="match status" value="1"/>
</dbReference>
<evidence type="ECO:0000259" key="13">
    <source>
        <dbReference type="PROSITE" id="PS50157"/>
    </source>
</evidence>
<organism evidence="16 17">
    <name type="scientific">Python bivittatus</name>
    <name type="common">Burmese python</name>
    <name type="synonym">Python molurus bivittatus</name>
    <dbReference type="NCBI Taxonomy" id="176946"/>
    <lineage>
        <taxon>Eukaryota</taxon>
        <taxon>Metazoa</taxon>
        <taxon>Chordata</taxon>
        <taxon>Craniata</taxon>
        <taxon>Vertebrata</taxon>
        <taxon>Euteleostomi</taxon>
        <taxon>Lepidosauria</taxon>
        <taxon>Squamata</taxon>
        <taxon>Bifurcata</taxon>
        <taxon>Unidentata</taxon>
        <taxon>Episquamata</taxon>
        <taxon>Toxicofera</taxon>
        <taxon>Serpentes</taxon>
        <taxon>Henophidia</taxon>
        <taxon>Pythonidae</taxon>
        <taxon>Python</taxon>
    </lineage>
</organism>
<feature type="domain" description="C2H2-type" evidence="13">
    <location>
        <begin position="673"/>
        <end position="700"/>
    </location>
</feature>
<keyword evidence="7" id="KW-0805">Transcription regulation</keyword>
<dbReference type="GO" id="GO:0005634">
    <property type="term" value="C:nucleus"/>
    <property type="evidence" value="ECO:0007669"/>
    <property type="project" value="UniProtKB-SubCell"/>
</dbReference>
<dbReference type="RefSeq" id="XP_025032515.1">
    <property type="nucleotide sequence ID" value="XM_025176747.1"/>
</dbReference>
<feature type="domain" description="C2H2-type" evidence="13">
    <location>
        <begin position="785"/>
        <end position="812"/>
    </location>
</feature>
<dbReference type="GO" id="GO:0000981">
    <property type="term" value="F:DNA-binding transcription factor activity, RNA polymerase II-specific"/>
    <property type="evidence" value="ECO:0007669"/>
    <property type="project" value="TreeGrafter"/>
</dbReference>
<feature type="domain" description="C2H2-type" evidence="13">
    <location>
        <begin position="589"/>
        <end position="616"/>
    </location>
</feature>
<dbReference type="InterPro" id="IPR013087">
    <property type="entry name" value="Znf_C2H2_type"/>
</dbReference>
<feature type="domain" description="C2H2-type" evidence="13">
    <location>
        <begin position="533"/>
        <end position="560"/>
    </location>
</feature>
<dbReference type="GO" id="GO:0000978">
    <property type="term" value="F:RNA polymerase II cis-regulatory region sequence-specific DNA binding"/>
    <property type="evidence" value="ECO:0007669"/>
    <property type="project" value="TreeGrafter"/>
</dbReference>
<dbReference type="PANTHER" id="PTHR23226:SF377">
    <property type="entry name" value="ZINC FINGER AND SCAN DOMAIN-CONTAINING PROTEIN 20"/>
    <property type="match status" value="1"/>
</dbReference>
<dbReference type="GeneID" id="103057800"/>
<feature type="domain" description="C2H2-type" evidence="13">
    <location>
        <begin position="645"/>
        <end position="672"/>
    </location>
</feature>
<evidence type="ECO:0000256" key="7">
    <source>
        <dbReference type="ARBA" id="ARBA00023015"/>
    </source>
</evidence>
<dbReference type="Gene3D" id="6.10.140.140">
    <property type="match status" value="1"/>
</dbReference>
<evidence type="ECO:0000256" key="1">
    <source>
        <dbReference type="ARBA" id="ARBA00004123"/>
    </source>
</evidence>
<dbReference type="RefSeq" id="XP_025032516.1">
    <property type="nucleotide sequence ID" value="XM_025176748.1"/>
</dbReference>
<dbReference type="InterPro" id="IPR001909">
    <property type="entry name" value="KRAB"/>
</dbReference>